<evidence type="ECO:0000256" key="3">
    <source>
        <dbReference type="SAM" id="SignalP"/>
    </source>
</evidence>
<feature type="transmembrane region" description="Helical" evidence="2">
    <location>
        <begin position="370"/>
        <end position="393"/>
    </location>
</feature>
<feature type="region of interest" description="Disordered" evidence="1">
    <location>
        <begin position="541"/>
        <end position="700"/>
    </location>
</feature>
<feature type="transmembrane region" description="Helical" evidence="2">
    <location>
        <begin position="82"/>
        <end position="106"/>
    </location>
</feature>
<dbReference type="AlphaFoldDB" id="A0A0R1QRK1"/>
<feature type="transmembrane region" description="Helical" evidence="2">
    <location>
        <begin position="142"/>
        <end position="160"/>
    </location>
</feature>
<dbReference type="RefSeq" id="WP_054714502.1">
    <property type="nucleotide sequence ID" value="NZ_AZEU01000100.1"/>
</dbReference>
<evidence type="ECO:0000313" key="4">
    <source>
        <dbReference type="EMBL" id="KRL47318.1"/>
    </source>
</evidence>
<feature type="compositionally biased region" description="Basic and acidic residues" evidence="1">
    <location>
        <begin position="504"/>
        <end position="528"/>
    </location>
</feature>
<evidence type="ECO:0000256" key="1">
    <source>
        <dbReference type="SAM" id="MobiDB-lite"/>
    </source>
</evidence>
<dbReference type="InterPro" id="IPR058112">
    <property type="entry name" value="CD3337_EF1877-like"/>
</dbReference>
<accession>A0A0R1QRK1</accession>
<comment type="caution">
    <text evidence="4">The sequence shown here is derived from an EMBL/GenBank/DDBJ whole genome shotgun (WGS) entry which is preliminary data.</text>
</comment>
<feature type="compositionally biased region" description="Basic and acidic residues" evidence="1">
    <location>
        <begin position="547"/>
        <end position="598"/>
    </location>
</feature>
<proteinExistence type="predicted"/>
<feature type="signal peptide" evidence="3">
    <location>
        <begin position="1"/>
        <end position="33"/>
    </location>
</feature>
<feature type="chain" id="PRO_5006409557" evidence="3">
    <location>
        <begin position="34"/>
        <end position="700"/>
    </location>
</feature>
<feature type="transmembrane region" description="Helical" evidence="2">
    <location>
        <begin position="172"/>
        <end position="192"/>
    </location>
</feature>
<dbReference type="EMBL" id="AZEU01000100">
    <property type="protein sequence ID" value="KRL47318.1"/>
    <property type="molecule type" value="Genomic_DNA"/>
</dbReference>
<sequence length="700" mass="77325">MTKANRRRLLLFLGVVAAFMLVLVLAGGQPVHAAGLVDDQSGGSNEYSKYPLSHYQLDYFVDTSWDWLPWNWGDGIGKSVSYGLYAITNFLWTLSVYLSNAAGYLIQQAYSLDFIKDTSDAIGKNMQLLAGVSKDGFTTDGFYPGLLLMITLVVGIYVAYTGIIKRETSKAISAIVNFVVIFITSASFIAYAPDYVSKINEFSSDISTSALNTGSKMIMGTDTATDKSGVDAIRDTLFEIQVKQPWTLLQFGDSDANTVGKDRVNTLMKTDPFGDKGKTRTDVVKAEIEDNDNENLSPTMTINRLGTSTFVVLFNVAITLFVFFLTAMMLFSQILFIIYATFLPVSFLLAMLPSFNGLMKQNIMKLFNTIMTRVGVTLVITMAFSLSAMVYGLSATSPFFLVAFLQVTIFAGIWMKLGDLMGMMQLHSSDAQQGAQLFSRRGNRMLRQFVGSAMGGAMAERFLSRGYGKGRGMPQTPQLSAGTQREQTTDAAKPQQPKKPRSQRLGEKLADVSDVGNKLKDKTKRGLDQVKDAPTNVLYGLHRGKQLTKEAAETAKDSFKGRREANQQERDKQLEQRRKQMQERKLAIKPKSDPEKPKPTAAKPPVEPTRKPTTATPPKPKPEQADTSGQPKRAATNPTSTRPPRPATKPQAEPTIKPHQEPAPPTDRPKKPLTLVSEKPAKPRNPKPQRIKKAKGHKKR</sequence>
<feature type="transmembrane region" description="Helical" evidence="2">
    <location>
        <begin position="337"/>
        <end position="358"/>
    </location>
</feature>
<organism evidence="4 5">
    <name type="scientific">Lacticaseibacillus manihotivorans DSM 13343 = JCM 12514</name>
    <dbReference type="NCBI Taxonomy" id="1423769"/>
    <lineage>
        <taxon>Bacteria</taxon>
        <taxon>Bacillati</taxon>
        <taxon>Bacillota</taxon>
        <taxon>Bacilli</taxon>
        <taxon>Lactobacillales</taxon>
        <taxon>Lactobacillaceae</taxon>
        <taxon>Lacticaseibacillus</taxon>
    </lineage>
</organism>
<gene>
    <name evidence="4" type="ORF">FD01_GL000319</name>
</gene>
<dbReference type="PATRIC" id="fig|1423769.4.peg.345"/>
<protein>
    <submittedName>
        <fullName evidence="4">Conjugative transposon membrane protein</fullName>
    </submittedName>
</protein>
<feature type="transmembrane region" description="Helical" evidence="2">
    <location>
        <begin position="399"/>
        <end position="417"/>
    </location>
</feature>
<feature type="transmembrane region" description="Helical" evidence="2">
    <location>
        <begin position="310"/>
        <end position="331"/>
    </location>
</feature>
<keyword evidence="2" id="KW-0472">Membrane</keyword>
<feature type="compositionally biased region" description="Polar residues" evidence="1">
    <location>
        <begin position="475"/>
        <end position="490"/>
    </location>
</feature>
<keyword evidence="3" id="KW-0732">Signal</keyword>
<keyword evidence="2" id="KW-0812">Transmembrane</keyword>
<name>A0A0R1QRK1_9LACO</name>
<evidence type="ECO:0000256" key="2">
    <source>
        <dbReference type="SAM" id="Phobius"/>
    </source>
</evidence>
<dbReference type="PROSITE" id="PS51318">
    <property type="entry name" value="TAT"/>
    <property type="match status" value="1"/>
</dbReference>
<feature type="compositionally biased region" description="Polar residues" evidence="1">
    <location>
        <begin position="625"/>
        <end position="640"/>
    </location>
</feature>
<feature type="region of interest" description="Disordered" evidence="1">
    <location>
        <begin position="466"/>
        <end position="528"/>
    </location>
</feature>
<feature type="compositionally biased region" description="Basic residues" evidence="1">
    <location>
        <begin position="682"/>
        <end position="700"/>
    </location>
</feature>
<evidence type="ECO:0000313" key="5">
    <source>
        <dbReference type="Proteomes" id="UP000051790"/>
    </source>
</evidence>
<dbReference type="NCBIfam" id="NF046089">
    <property type="entry name" value="CD3337_EF1877"/>
    <property type="match status" value="1"/>
</dbReference>
<keyword evidence="2" id="KW-1133">Transmembrane helix</keyword>
<dbReference type="Proteomes" id="UP000051790">
    <property type="component" value="Unassembled WGS sequence"/>
</dbReference>
<reference evidence="4 5" key="1">
    <citation type="journal article" date="2015" name="Genome Announc.">
        <title>Expanding the biotechnology potential of lactobacilli through comparative genomics of 213 strains and associated genera.</title>
        <authorList>
            <person name="Sun Z."/>
            <person name="Harris H.M."/>
            <person name="McCann A."/>
            <person name="Guo C."/>
            <person name="Argimon S."/>
            <person name="Zhang W."/>
            <person name="Yang X."/>
            <person name="Jeffery I.B."/>
            <person name="Cooney J.C."/>
            <person name="Kagawa T.F."/>
            <person name="Liu W."/>
            <person name="Song Y."/>
            <person name="Salvetti E."/>
            <person name="Wrobel A."/>
            <person name="Rasinkangas P."/>
            <person name="Parkhill J."/>
            <person name="Rea M.C."/>
            <person name="O'Sullivan O."/>
            <person name="Ritari J."/>
            <person name="Douillard F.P."/>
            <person name="Paul Ross R."/>
            <person name="Yang R."/>
            <person name="Briner A.E."/>
            <person name="Felis G.E."/>
            <person name="de Vos W.M."/>
            <person name="Barrangou R."/>
            <person name="Klaenhammer T.R."/>
            <person name="Caufield P.W."/>
            <person name="Cui Y."/>
            <person name="Zhang H."/>
            <person name="O'Toole P.W."/>
        </authorList>
    </citation>
    <scope>NUCLEOTIDE SEQUENCE [LARGE SCALE GENOMIC DNA]</scope>
    <source>
        <strain evidence="4 5">DSM 13343</strain>
    </source>
</reference>
<dbReference type="OrthoDB" id="1651731at2"/>
<dbReference type="InterPro" id="IPR006311">
    <property type="entry name" value="TAT_signal"/>
</dbReference>
<keyword evidence="5" id="KW-1185">Reference proteome</keyword>